<dbReference type="Proteomes" id="UP000246964">
    <property type="component" value="Unassembled WGS sequence"/>
</dbReference>
<dbReference type="AlphaFoldDB" id="A0A317QAQ0"/>
<protein>
    <recommendedName>
        <fullName evidence="4 5">Negative modulator of initiation of replication</fullName>
    </recommendedName>
</protein>
<dbReference type="InterPro" id="IPR026577">
    <property type="entry name" value="SeqA_DNA-bd_C"/>
</dbReference>
<accession>A0A317QAQ0</accession>
<reference evidence="8 9" key="1">
    <citation type="submission" date="2018-05" db="EMBL/GenBank/DDBJ databases">
        <title>Freshwater and sediment microbial communities from various areas in North America, analyzing microbe dynamics in response to fracking.</title>
        <authorList>
            <person name="Lamendella R."/>
        </authorList>
    </citation>
    <scope>NUCLEOTIDE SEQUENCE [LARGE SCALE GENOMIC DNA]</scope>
    <source>
        <strain evidence="8 9">125B1</strain>
    </source>
</reference>
<dbReference type="InterPro" id="IPR005621">
    <property type="entry name" value="SeqA"/>
</dbReference>
<dbReference type="SUPFAM" id="SSF47598">
    <property type="entry name" value="Ribbon-helix-helix"/>
    <property type="match status" value="1"/>
</dbReference>
<comment type="subunit">
    <text evidence="4">Homodimer. Polymerizes to form helical filaments.</text>
</comment>
<comment type="similarity">
    <text evidence="4 5">Belongs to the SeqA family.</text>
</comment>
<dbReference type="PIRSF" id="PIRSF019401">
    <property type="entry name" value="SeqA"/>
    <property type="match status" value="1"/>
</dbReference>
<comment type="subcellular location">
    <subcellularLocation>
        <location evidence="4 5">Cytoplasm</location>
    </subcellularLocation>
</comment>
<dbReference type="GO" id="GO:0006355">
    <property type="term" value="P:regulation of DNA-templated transcription"/>
    <property type="evidence" value="ECO:0007669"/>
    <property type="project" value="InterPro"/>
</dbReference>
<keyword evidence="1 4" id="KW-0963">Cytoplasm</keyword>
<dbReference type="Pfam" id="PF17206">
    <property type="entry name" value="SeqA_N"/>
    <property type="match status" value="1"/>
</dbReference>
<dbReference type="InterPro" id="IPR033761">
    <property type="entry name" value="SeqA_N"/>
</dbReference>
<evidence type="ECO:0000259" key="6">
    <source>
        <dbReference type="Pfam" id="PF03925"/>
    </source>
</evidence>
<comment type="function">
    <text evidence="4 5">Negative regulator of replication initiation, which contributes to regulation of DNA replication and ensures that replication initiation occurs exactly once per chromosome per cell cycle. Binds to pairs of hemimethylated GATC sequences in the oriC region, thus preventing assembly of replication proteins and re-initiation at newly replicated origins. Repression is relieved when the region becomes fully methylated.</text>
</comment>
<organism evidence="8 9">
    <name type="scientific">Pseudidiomarina maritima</name>
    <dbReference type="NCBI Taxonomy" id="519453"/>
    <lineage>
        <taxon>Bacteria</taxon>
        <taxon>Pseudomonadati</taxon>
        <taxon>Pseudomonadota</taxon>
        <taxon>Gammaproteobacteria</taxon>
        <taxon>Alteromonadales</taxon>
        <taxon>Idiomarinaceae</taxon>
        <taxon>Pseudidiomarina</taxon>
    </lineage>
</organism>
<dbReference type="EMBL" id="QGTT01000003">
    <property type="protein sequence ID" value="PWW14420.1"/>
    <property type="molecule type" value="Genomic_DNA"/>
</dbReference>
<dbReference type="Gene3D" id="1.10.1220.10">
    <property type="entry name" value="Met repressor-like"/>
    <property type="match status" value="1"/>
</dbReference>
<comment type="caution">
    <text evidence="8">The sequence shown here is derived from an EMBL/GenBank/DDBJ whole genome shotgun (WGS) entry which is preliminary data.</text>
</comment>
<comment type="caution">
    <text evidence="4">Lacks conserved residue(s) required for the propagation of feature annotation.</text>
</comment>
<evidence type="ECO:0000256" key="4">
    <source>
        <dbReference type="HAMAP-Rule" id="MF_00908"/>
    </source>
</evidence>
<dbReference type="InterPro" id="IPR013321">
    <property type="entry name" value="Arc_rbn_hlx_hlx"/>
</dbReference>
<evidence type="ECO:0000313" key="8">
    <source>
        <dbReference type="EMBL" id="PWW14420.1"/>
    </source>
</evidence>
<sequence length="195" mass="21549">MTKRIEIDDELYRFIAGHTLHIGESASAILRRLLNLPAVVASTSTTEAGSEQPTAAPVVAQPPTTQQAIVNASERTEKVSTPAGRQIFDVMTRADLAGQRSVVARFLYILSMLYKCHAKQFDQVLQISGRDRQYFAKSEAELAASGTSTNPKQIPDAPYYVVTNNNTTRKKSMLTQVALELGYSEQQAEKIRDFL</sequence>
<feature type="domain" description="Negative modulator of initiation of replication SeqA N-terminal" evidence="7">
    <location>
        <begin position="3"/>
        <end position="37"/>
    </location>
</feature>
<dbReference type="Gene3D" id="1.20.1380.10">
    <property type="entry name" value="Replication modulator SeqA, C-terminal DNA-binding domain"/>
    <property type="match status" value="1"/>
</dbReference>
<evidence type="ECO:0000256" key="2">
    <source>
        <dbReference type="ARBA" id="ARBA00022880"/>
    </source>
</evidence>
<dbReference type="SUPFAM" id="SSF82808">
    <property type="entry name" value="Replication modulator SeqA, C-terminal DNA-binding domain"/>
    <property type="match status" value="1"/>
</dbReference>
<evidence type="ECO:0000259" key="7">
    <source>
        <dbReference type="Pfam" id="PF17206"/>
    </source>
</evidence>
<dbReference type="GO" id="GO:0032297">
    <property type="term" value="P:negative regulation of DNA-templated DNA replication initiation"/>
    <property type="evidence" value="ECO:0007669"/>
    <property type="project" value="UniProtKB-UniRule"/>
</dbReference>
<evidence type="ECO:0000313" key="9">
    <source>
        <dbReference type="Proteomes" id="UP000246964"/>
    </source>
</evidence>
<dbReference type="HAMAP" id="MF_00908">
    <property type="entry name" value="SeqA"/>
    <property type="match status" value="1"/>
</dbReference>
<dbReference type="GO" id="GO:0005737">
    <property type="term" value="C:cytoplasm"/>
    <property type="evidence" value="ECO:0007669"/>
    <property type="project" value="UniProtKB-SubCell"/>
</dbReference>
<dbReference type="InterPro" id="IPR036835">
    <property type="entry name" value="SeqA_DNA-bd_C_sf"/>
</dbReference>
<feature type="domain" description="Replication modulator SeqA C-terminal DNA-binding" evidence="6">
    <location>
        <begin position="86"/>
        <end position="193"/>
    </location>
</feature>
<evidence type="ECO:0000256" key="3">
    <source>
        <dbReference type="ARBA" id="ARBA00023125"/>
    </source>
</evidence>
<dbReference type="GO" id="GO:0003677">
    <property type="term" value="F:DNA binding"/>
    <property type="evidence" value="ECO:0007669"/>
    <property type="project" value="UniProtKB-UniRule"/>
</dbReference>
<dbReference type="InterPro" id="IPR010985">
    <property type="entry name" value="Ribbon_hlx_hlx"/>
</dbReference>
<gene>
    <name evidence="4" type="primary">seqA</name>
    <name evidence="8" type="ORF">DET45_103112</name>
</gene>
<dbReference type="Pfam" id="PF03925">
    <property type="entry name" value="SeqA"/>
    <property type="match status" value="1"/>
</dbReference>
<keyword evidence="9" id="KW-1185">Reference proteome</keyword>
<dbReference type="NCBIfam" id="NF008389">
    <property type="entry name" value="PRK11187.1"/>
    <property type="match status" value="1"/>
</dbReference>
<keyword evidence="3 4" id="KW-0238">DNA-binding</keyword>
<dbReference type="OrthoDB" id="5591069at2"/>
<dbReference type="RefSeq" id="WP_110075315.1">
    <property type="nucleotide sequence ID" value="NZ_QGTT01000003.1"/>
</dbReference>
<evidence type="ECO:0000256" key="1">
    <source>
        <dbReference type="ARBA" id="ARBA00022490"/>
    </source>
</evidence>
<evidence type="ECO:0000256" key="5">
    <source>
        <dbReference type="PIRNR" id="PIRNR019401"/>
    </source>
</evidence>
<proteinExistence type="inferred from homology"/>
<name>A0A317QAQ0_9GAMM</name>
<keyword evidence="2 4" id="KW-0236">DNA replication inhibitor</keyword>